<evidence type="ECO:0000256" key="1">
    <source>
        <dbReference type="SAM" id="Phobius"/>
    </source>
</evidence>
<proteinExistence type="predicted"/>
<sequence>MTLYALDAIDDAATATRELLWPFDLGRWLRLVVVVFFLGGAAGNSGLAPFQFSGSAPSGFESAPTPSGSPEMALPGGTELAVIGAIVGVIALLVLGFLLVGSVMEFVFVESLREEQVRVRAYWSRYWGQGLRLFGFRLVLALLSLGVVVGIFAAALGPYFLGFGGAPLAFILLAIPVFVLLSVVSGLLGGFTTMFIVPVMLLEDRGLLSAWRRFWPTLRTQWKQYAAYAVVGWVLQLAAGIAASVAVGFAAVVAGIPLGIVGLVGIGLLGVAEIVGGIVIAIAAVLFGLVVLALVLLVGVPVQAYLRYHALFVLGDTDAAFDVIPERRRAVRE</sequence>
<feature type="transmembrane region" description="Helical" evidence="1">
    <location>
        <begin position="222"/>
        <end position="243"/>
    </location>
</feature>
<dbReference type="AlphaFoldDB" id="A0A1H3FKS0"/>
<keyword evidence="3" id="KW-1185">Reference proteome</keyword>
<evidence type="ECO:0000313" key="3">
    <source>
        <dbReference type="Proteomes" id="UP000199170"/>
    </source>
</evidence>
<dbReference type="RefSeq" id="WP_089766599.1">
    <property type="nucleotide sequence ID" value="NZ_FNPB01000004.1"/>
</dbReference>
<feature type="transmembrane region" description="Helical" evidence="1">
    <location>
        <begin position="28"/>
        <end position="50"/>
    </location>
</feature>
<feature type="transmembrane region" description="Helical" evidence="1">
    <location>
        <begin position="80"/>
        <end position="109"/>
    </location>
</feature>
<dbReference type="Pfam" id="PF24400">
    <property type="entry name" value="DUF7544"/>
    <property type="match status" value="1"/>
</dbReference>
<feature type="transmembrane region" description="Helical" evidence="1">
    <location>
        <begin position="249"/>
        <end position="271"/>
    </location>
</feature>
<protein>
    <recommendedName>
        <fullName evidence="4">Membrane domain of glycerophosphoryl diester phosphodiesterase</fullName>
    </recommendedName>
</protein>
<evidence type="ECO:0008006" key="4">
    <source>
        <dbReference type="Google" id="ProtNLM"/>
    </source>
</evidence>
<evidence type="ECO:0000313" key="2">
    <source>
        <dbReference type="EMBL" id="SDX91377.1"/>
    </source>
</evidence>
<dbReference type="EMBL" id="FNPB01000004">
    <property type="protein sequence ID" value="SDX91377.1"/>
    <property type="molecule type" value="Genomic_DNA"/>
</dbReference>
<name>A0A1H3FKS0_9EURY</name>
<keyword evidence="1" id="KW-0472">Membrane</keyword>
<dbReference type="Proteomes" id="UP000199170">
    <property type="component" value="Unassembled WGS sequence"/>
</dbReference>
<accession>A0A1H3FKS0</accession>
<dbReference type="OrthoDB" id="137652at2157"/>
<organism evidence="2 3">
    <name type="scientific">Halobellus clavatus</name>
    <dbReference type="NCBI Taxonomy" id="660517"/>
    <lineage>
        <taxon>Archaea</taxon>
        <taxon>Methanobacteriati</taxon>
        <taxon>Methanobacteriota</taxon>
        <taxon>Stenosarchaea group</taxon>
        <taxon>Halobacteria</taxon>
        <taxon>Halobacteriales</taxon>
        <taxon>Haloferacaceae</taxon>
        <taxon>Halobellus</taxon>
    </lineage>
</organism>
<dbReference type="InterPro" id="IPR055966">
    <property type="entry name" value="DUF7544"/>
</dbReference>
<reference evidence="3" key="1">
    <citation type="submission" date="2016-10" db="EMBL/GenBank/DDBJ databases">
        <authorList>
            <person name="Varghese N."/>
            <person name="Submissions S."/>
        </authorList>
    </citation>
    <scope>NUCLEOTIDE SEQUENCE [LARGE SCALE GENOMIC DNA]</scope>
    <source>
        <strain evidence="3">CGMCC 1.10118</strain>
    </source>
</reference>
<dbReference type="STRING" id="660517.SAMN04487946_1049"/>
<feature type="transmembrane region" description="Helical" evidence="1">
    <location>
        <begin position="130"/>
        <end position="156"/>
    </location>
</feature>
<keyword evidence="1" id="KW-0812">Transmembrane</keyword>
<gene>
    <name evidence="2" type="ORF">SAMN04487946_1049</name>
</gene>
<feature type="transmembrane region" description="Helical" evidence="1">
    <location>
        <begin position="168"/>
        <end position="201"/>
    </location>
</feature>
<keyword evidence="1" id="KW-1133">Transmembrane helix</keyword>
<feature type="transmembrane region" description="Helical" evidence="1">
    <location>
        <begin position="278"/>
        <end position="300"/>
    </location>
</feature>